<evidence type="ECO:0000313" key="2">
    <source>
        <dbReference type="EMBL" id="KAK1396100.1"/>
    </source>
</evidence>
<organism evidence="2 3">
    <name type="scientific">Heracleum sosnowskyi</name>
    <dbReference type="NCBI Taxonomy" id="360622"/>
    <lineage>
        <taxon>Eukaryota</taxon>
        <taxon>Viridiplantae</taxon>
        <taxon>Streptophyta</taxon>
        <taxon>Embryophyta</taxon>
        <taxon>Tracheophyta</taxon>
        <taxon>Spermatophyta</taxon>
        <taxon>Magnoliopsida</taxon>
        <taxon>eudicotyledons</taxon>
        <taxon>Gunneridae</taxon>
        <taxon>Pentapetalae</taxon>
        <taxon>asterids</taxon>
        <taxon>campanulids</taxon>
        <taxon>Apiales</taxon>
        <taxon>Apiaceae</taxon>
        <taxon>Apioideae</taxon>
        <taxon>apioid superclade</taxon>
        <taxon>Tordylieae</taxon>
        <taxon>Tordyliinae</taxon>
        <taxon>Heracleum</taxon>
    </lineage>
</organism>
<dbReference type="Proteomes" id="UP001237642">
    <property type="component" value="Unassembled WGS sequence"/>
</dbReference>
<name>A0AAD8J5F5_9APIA</name>
<keyword evidence="3" id="KW-1185">Reference proteome</keyword>
<keyword evidence="2" id="KW-0401">Integrin</keyword>
<dbReference type="GO" id="GO:0007229">
    <property type="term" value="P:integrin-mediated signaling pathway"/>
    <property type="evidence" value="ECO:0007669"/>
    <property type="project" value="UniProtKB-KW"/>
</dbReference>
<sequence length="101" mass="11210">MNPKYKENSSNQLTRGKMENKTWADQWGSGGFGDDYENTNTKTRLGGGKPKSRKMEGVKAAASTGIVKAKTVAIFSAKKMKTGTSIGIKWVKRQYKKKFSK</sequence>
<evidence type="ECO:0000313" key="3">
    <source>
        <dbReference type="Proteomes" id="UP001237642"/>
    </source>
</evidence>
<accession>A0AAD8J5F5</accession>
<protein>
    <submittedName>
        <fullName evidence="2">Integrin alpha-4 like</fullName>
    </submittedName>
</protein>
<feature type="region of interest" description="Disordered" evidence="1">
    <location>
        <begin position="1"/>
        <end position="56"/>
    </location>
</feature>
<reference evidence="2" key="2">
    <citation type="submission" date="2023-05" db="EMBL/GenBank/DDBJ databases">
        <authorList>
            <person name="Schelkunov M.I."/>
        </authorList>
    </citation>
    <scope>NUCLEOTIDE SEQUENCE</scope>
    <source>
        <strain evidence="2">Hsosn_3</strain>
        <tissue evidence="2">Leaf</tissue>
    </source>
</reference>
<comment type="caution">
    <text evidence="2">The sequence shown here is derived from an EMBL/GenBank/DDBJ whole genome shotgun (WGS) entry which is preliminary data.</text>
</comment>
<reference evidence="2" key="1">
    <citation type="submission" date="2023-02" db="EMBL/GenBank/DDBJ databases">
        <title>Genome of toxic invasive species Heracleum sosnowskyi carries increased number of genes despite the absence of recent whole-genome duplications.</title>
        <authorList>
            <person name="Schelkunov M."/>
            <person name="Shtratnikova V."/>
            <person name="Makarenko M."/>
            <person name="Klepikova A."/>
            <person name="Omelchenko D."/>
            <person name="Novikova G."/>
            <person name="Obukhova E."/>
            <person name="Bogdanov V."/>
            <person name="Penin A."/>
            <person name="Logacheva M."/>
        </authorList>
    </citation>
    <scope>NUCLEOTIDE SEQUENCE</scope>
    <source>
        <strain evidence="2">Hsosn_3</strain>
        <tissue evidence="2">Leaf</tissue>
    </source>
</reference>
<dbReference type="EMBL" id="JAUIZM010000002">
    <property type="protein sequence ID" value="KAK1396100.1"/>
    <property type="molecule type" value="Genomic_DNA"/>
</dbReference>
<evidence type="ECO:0000256" key="1">
    <source>
        <dbReference type="SAM" id="MobiDB-lite"/>
    </source>
</evidence>
<dbReference type="PANTHER" id="PTHR33386:SF13">
    <property type="entry name" value="EXPRESSED PROTEIN"/>
    <property type="match status" value="1"/>
</dbReference>
<proteinExistence type="predicted"/>
<gene>
    <name evidence="2" type="ORF">POM88_005963</name>
</gene>
<dbReference type="AlphaFoldDB" id="A0AAD8J5F5"/>
<dbReference type="PANTHER" id="PTHR33386">
    <property type="entry name" value="OS02G0740600 PROTEIN"/>
    <property type="match status" value="1"/>
</dbReference>